<dbReference type="FunFam" id="1.10.472.10:FF:000167">
    <property type="entry name" value="Mitotic cyclin 6"/>
    <property type="match status" value="1"/>
</dbReference>
<evidence type="ECO:0000313" key="10">
    <source>
        <dbReference type="RefSeq" id="XP_010932850.1"/>
    </source>
</evidence>
<dbReference type="SMART" id="SM01332">
    <property type="entry name" value="Cyclin_C"/>
    <property type="match status" value="1"/>
</dbReference>
<dbReference type="PIRSF" id="PIRSF001771">
    <property type="entry name" value="Cyclin_A_B_D_E"/>
    <property type="match status" value="1"/>
</dbReference>
<dbReference type="InterPro" id="IPR039361">
    <property type="entry name" value="Cyclin"/>
</dbReference>
<feature type="compositionally biased region" description="Polar residues" evidence="6">
    <location>
        <begin position="56"/>
        <end position="65"/>
    </location>
</feature>
<dbReference type="InParanoid" id="A0A6I9RW41"/>
<dbReference type="PANTHER" id="PTHR10177">
    <property type="entry name" value="CYCLINS"/>
    <property type="match status" value="1"/>
</dbReference>
<dbReference type="InterPro" id="IPR004367">
    <property type="entry name" value="Cyclin_C-dom"/>
</dbReference>
<keyword evidence="4" id="KW-0131">Cell cycle</keyword>
<dbReference type="Pfam" id="PF02984">
    <property type="entry name" value="Cyclin_C"/>
    <property type="match status" value="1"/>
</dbReference>
<name>A0A6I9RW41_ELAGV</name>
<dbReference type="OrthoDB" id="5590282at2759"/>
<evidence type="ECO:0000256" key="6">
    <source>
        <dbReference type="SAM" id="MobiDB-lite"/>
    </source>
</evidence>
<evidence type="ECO:0000256" key="1">
    <source>
        <dbReference type="ARBA" id="ARBA00006955"/>
    </source>
</evidence>
<reference evidence="10" key="1">
    <citation type="submission" date="2025-08" db="UniProtKB">
        <authorList>
            <consortium name="RefSeq"/>
        </authorList>
    </citation>
    <scope>IDENTIFICATION</scope>
</reference>
<dbReference type="Gene3D" id="1.10.472.10">
    <property type="entry name" value="Cyclin-like"/>
    <property type="match status" value="2"/>
</dbReference>
<dbReference type="RefSeq" id="XP_010932850.1">
    <property type="nucleotide sequence ID" value="XM_010934548.3"/>
</dbReference>
<dbReference type="InterPro" id="IPR046965">
    <property type="entry name" value="Cyclin_A/B-like"/>
</dbReference>
<organism evidence="9 10">
    <name type="scientific">Elaeis guineensis var. tenera</name>
    <name type="common">Oil palm</name>
    <dbReference type="NCBI Taxonomy" id="51953"/>
    <lineage>
        <taxon>Eukaryota</taxon>
        <taxon>Viridiplantae</taxon>
        <taxon>Streptophyta</taxon>
        <taxon>Embryophyta</taxon>
        <taxon>Tracheophyta</taxon>
        <taxon>Spermatophyta</taxon>
        <taxon>Magnoliopsida</taxon>
        <taxon>Liliopsida</taxon>
        <taxon>Arecaceae</taxon>
        <taxon>Arecoideae</taxon>
        <taxon>Cocoseae</taxon>
        <taxon>Elaeidinae</taxon>
        <taxon>Elaeis</taxon>
    </lineage>
</organism>
<evidence type="ECO:0000256" key="3">
    <source>
        <dbReference type="ARBA" id="ARBA00023127"/>
    </source>
</evidence>
<dbReference type="InterPro" id="IPR013763">
    <property type="entry name" value="Cyclin-like_dom"/>
</dbReference>
<keyword evidence="3 5" id="KW-0195">Cyclin</keyword>
<feature type="domain" description="Cyclin-like" evidence="7">
    <location>
        <begin position="268"/>
        <end position="352"/>
    </location>
</feature>
<proteinExistence type="inferred from homology"/>
<dbReference type="GO" id="GO:0016538">
    <property type="term" value="F:cyclin-dependent protein serine/threonine kinase regulator activity"/>
    <property type="evidence" value="ECO:0007669"/>
    <property type="project" value="InterPro"/>
</dbReference>
<dbReference type="Proteomes" id="UP000504607">
    <property type="component" value="Chromosome 10"/>
</dbReference>
<dbReference type="InterPro" id="IPR036915">
    <property type="entry name" value="Cyclin-like_sf"/>
</dbReference>
<dbReference type="GeneID" id="105053415"/>
<evidence type="ECO:0000256" key="5">
    <source>
        <dbReference type="RuleBase" id="RU000383"/>
    </source>
</evidence>
<keyword evidence="9" id="KW-1185">Reference proteome</keyword>
<keyword evidence="2" id="KW-0132">Cell division</keyword>
<evidence type="ECO:0000256" key="2">
    <source>
        <dbReference type="ARBA" id="ARBA00022618"/>
    </source>
</evidence>
<protein>
    <submittedName>
        <fullName evidence="10">Cyclin-A2-1</fullName>
    </submittedName>
</protein>
<evidence type="ECO:0000259" key="8">
    <source>
        <dbReference type="SMART" id="SM01332"/>
    </source>
</evidence>
<dbReference type="GO" id="GO:0044772">
    <property type="term" value="P:mitotic cell cycle phase transition"/>
    <property type="evidence" value="ECO:0007669"/>
    <property type="project" value="InterPro"/>
</dbReference>
<evidence type="ECO:0000256" key="4">
    <source>
        <dbReference type="ARBA" id="ARBA00023306"/>
    </source>
</evidence>
<comment type="similarity">
    <text evidence="1">Belongs to the cyclin family. Cyclin AB subfamily.</text>
</comment>
<dbReference type="CDD" id="cd20506">
    <property type="entry name" value="CYCLIN_AtCycA-like_rpt2"/>
    <property type="match status" value="1"/>
</dbReference>
<dbReference type="Pfam" id="PF00134">
    <property type="entry name" value="Cyclin_N"/>
    <property type="match status" value="1"/>
</dbReference>
<dbReference type="KEGG" id="egu:105053415"/>
<dbReference type="SMART" id="SM00385">
    <property type="entry name" value="CYCLIN"/>
    <property type="match status" value="2"/>
</dbReference>
<dbReference type="GO" id="GO:0051301">
    <property type="term" value="P:cell division"/>
    <property type="evidence" value="ECO:0007669"/>
    <property type="project" value="UniProtKB-KW"/>
</dbReference>
<evidence type="ECO:0000313" key="9">
    <source>
        <dbReference type="Proteomes" id="UP000504607"/>
    </source>
</evidence>
<dbReference type="AlphaFoldDB" id="A0A6I9RW41"/>
<feature type="region of interest" description="Disordered" evidence="6">
    <location>
        <begin position="43"/>
        <end position="65"/>
    </location>
</feature>
<gene>
    <name evidence="10" type="primary">LOC105053415</name>
</gene>
<dbReference type="SUPFAM" id="SSF47954">
    <property type="entry name" value="Cyclin-like"/>
    <property type="match status" value="2"/>
</dbReference>
<feature type="domain" description="Cyclin C-terminal" evidence="8">
    <location>
        <begin position="361"/>
        <end position="484"/>
    </location>
</feature>
<dbReference type="InterPro" id="IPR006671">
    <property type="entry name" value="Cyclin_N"/>
</dbReference>
<dbReference type="CDD" id="cd20562">
    <property type="entry name" value="CYCLIN_AtCycA_like_rpt1"/>
    <property type="match status" value="1"/>
</dbReference>
<dbReference type="FunCoup" id="A0A6I9RW41">
    <property type="interactions" value="947"/>
</dbReference>
<feature type="domain" description="Cyclin-like" evidence="7">
    <location>
        <begin position="365"/>
        <end position="453"/>
    </location>
</feature>
<evidence type="ECO:0000259" key="7">
    <source>
        <dbReference type="SMART" id="SM00385"/>
    </source>
</evidence>
<accession>A0A6I9RW41</accession>
<dbReference type="FunFam" id="1.10.472.10:FF:000013">
    <property type="entry name" value="Cyclin A1"/>
    <property type="match status" value="1"/>
</dbReference>
<sequence length="492" mass="55512">MKENSITAGYGVPNVRITRSRAVAIRENGGVLPLIPSLAKREEMQTQGKYKRAATDENSQTASLTAGFQHKKRAVLKDVSNICTDNSSRHCIPGANVQCKTSQQVKVGCSKAKRWSDQKNYKLAPAISVETAVLHDITKNKVAEEIPEVGILESKKATVPAKVDEHHLALQNRESVRDGESTCDTTFLEEHNFREGTEIINHSNTGGFTGKGIVDIDADHGIPQMCSIYAEDIYTNLRSAELIRRPCFNFMETMQRDTTQSMRGILIDWLVEVSEEYRLVPDTLYLTVYIIDYFLSHNYIERQRLQLLGITCMLIASKYEEICAPRVEELCFITDNTYTKAEVLKMESQVLNYLGFQLSVPTIKTFLRRFLRAAQATYKVPSLALGYLANYLAELTLIEYSFLKYFPSAIAASAVFLARWTLDQSDHPWNPTLEHYTLYKASDLKATVLALQKLQMNSKNCPLNAIHEKYSLQKFEGVAALMSPTLQQSIFC</sequence>